<evidence type="ECO:0000256" key="2">
    <source>
        <dbReference type="PIRSR" id="PIRSR640198-2"/>
    </source>
</evidence>
<dbReference type="Gene3D" id="1.10.3290.10">
    <property type="entry name" value="Fido-like domain"/>
    <property type="match status" value="1"/>
</dbReference>
<dbReference type="GO" id="GO:0005524">
    <property type="term" value="F:ATP binding"/>
    <property type="evidence" value="ECO:0007669"/>
    <property type="project" value="UniProtKB-KW"/>
</dbReference>
<dbReference type="SUPFAM" id="SSF140931">
    <property type="entry name" value="Fic-like"/>
    <property type="match status" value="1"/>
</dbReference>
<dbReference type="PANTHER" id="PTHR13504:SF38">
    <property type="entry name" value="FIDO DOMAIN-CONTAINING PROTEIN"/>
    <property type="match status" value="1"/>
</dbReference>
<dbReference type="InterPro" id="IPR003812">
    <property type="entry name" value="Fido"/>
</dbReference>
<sequence>MSEFPIGQNWLRTHLRLDCPAPAVESWCGQTSRKTYVEEGRVVEKYPLVYAPEESIAGNLKFALKHETLDMGVIAQTMNKVDPAEIEAWIKAEPKGAFARRAWFLFEWFTGTRLSLPDAGTVNYVNALDEKKNIGAAGRFSQRHKVVDNMLGVPGLCVTVRSTRPIADARASEINRQAEDIVNDCDPALLARAIQYLFTKETKSSFEIEREEPTAQRAERFVAALRNIAAFDPASKGDLVELQNTIVDPRYAADDFRDFQNFVGQTIGPGFEKVHFIGPKPEDVEPLMADWSLLTERLKGMSDPVVAATIVAFAFVYIHPFEDGNGRIHRFLIHNILSREGFTPPDFLFPVSAAIVRDERAYEATLETFSRPALERTDWRWDRDHSIVVRNDTAHLYRYFDATPSVEFIYQKIGETVQKDLREELDYIRYFDAGYSALTDIIDMPNRKAALFVKLCLQNGHISNKKRGLFAEMTDDELSLLEAAVAAAVQRVKDGLDADTDDDDT</sequence>
<dbReference type="EMBL" id="CP017105">
    <property type="protein sequence ID" value="APO71563.1"/>
    <property type="molecule type" value="Genomic_DNA"/>
</dbReference>
<feature type="active site" evidence="1">
    <location>
        <position position="319"/>
    </location>
</feature>
<dbReference type="Proteomes" id="UP000184749">
    <property type="component" value="Plasmid pRgalIE4872d"/>
</dbReference>
<dbReference type="InterPro" id="IPR036597">
    <property type="entry name" value="Fido-like_dom_sf"/>
</dbReference>
<dbReference type="InterPro" id="IPR040198">
    <property type="entry name" value="Fido_containing"/>
</dbReference>
<keyword evidence="2" id="KW-0067">ATP-binding</keyword>
<keyword evidence="2" id="KW-0547">Nucleotide-binding</keyword>
<proteinExistence type="predicted"/>
<feature type="domain" description="Fido" evidence="3">
    <location>
        <begin position="234"/>
        <end position="382"/>
    </location>
</feature>
<dbReference type="AlphaFoldDB" id="A0A1L5NUH2"/>
<evidence type="ECO:0000256" key="1">
    <source>
        <dbReference type="PIRSR" id="PIRSR640198-1"/>
    </source>
</evidence>
<accession>A0A1L5NUH2</accession>
<evidence type="ECO:0000259" key="3">
    <source>
        <dbReference type="PROSITE" id="PS51459"/>
    </source>
</evidence>
<dbReference type="OrthoDB" id="9813719at2"/>
<name>A0A1L5NUH2_9HYPH</name>
<dbReference type="Pfam" id="PF02661">
    <property type="entry name" value="Fic"/>
    <property type="match status" value="1"/>
</dbReference>
<keyword evidence="4" id="KW-0614">Plasmid</keyword>
<dbReference type="PANTHER" id="PTHR13504">
    <property type="entry name" value="FIDO DOMAIN-CONTAINING PROTEIN DDB_G0283145"/>
    <property type="match status" value="1"/>
</dbReference>
<feature type="binding site" evidence="2">
    <location>
        <begin position="323"/>
        <end position="330"/>
    </location>
    <ligand>
        <name>ATP</name>
        <dbReference type="ChEBI" id="CHEBI:30616"/>
    </ligand>
</feature>
<reference evidence="4 5" key="1">
    <citation type="submission" date="2016-09" db="EMBL/GenBank/DDBJ databases">
        <title>The complete genome sequences of Rhizobium gallicum, symbiovars gallicum and phaseoli, symbionts associated to common bean (Phaseolus vulgaris).</title>
        <authorList>
            <person name="Bustos P."/>
            <person name="Santamaria R.I."/>
            <person name="Perez-Carrascal O.M."/>
            <person name="Juarez S."/>
            <person name="Lozano L."/>
            <person name="Martinez-Flores I."/>
            <person name="Martinez-Romero E."/>
            <person name="Cevallos M."/>
            <person name="Romero D."/>
            <person name="Davila G."/>
            <person name="Gonzalez V."/>
        </authorList>
    </citation>
    <scope>NUCLEOTIDE SEQUENCE [LARGE SCALE GENOMIC DNA]</scope>
    <source>
        <strain evidence="4 5">IE4872</strain>
        <plasmid evidence="5">prgalie4872d</plasmid>
    </source>
</reference>
<protein>
    <submittedName>
        <fullName evidence="4">Filamentation induced by cAMP/death on curing-related protein</fullName>
    </submittedName>
</protein>
<evidence type="ECO:0000313" key="5">
    <source>
        <dbReference type="Proteomes" id="UP000184749"/>
    </source>
</evidence>
<dbReference type="PROSITE" id="PS51459">
    <property type="entry name" value="FIDO"/>
    <property type="match status" value="1"/>
</dbReference>
<gene>
    <name evidence="4" type="ORF">IE4872_PD01036</name>
</gene>
<evidence type="ECO:0000313" key="4">
    <source>
        <dbReference type="EMBL" id="APO71563.1"/>
    </source>
</evidence>
<organism evidence="4 5">
    <name type="scientific">Rhizobium gallicum</name>
    <dbReference type="NCBI Taxonomy" id="56730"/>
    <lineage>
        <taxon>Bacteria</taxon>
        <taxon>Pseudomonadati</taxon>
        <taxon>Pseudomonadota</taxon>
        <taxon>Alphaproteobacteria</taxon>
        <taxon>Hyphomicrobiales</taxon>
        <taxon>Rhizobiaceae</taxon>
        <taxon>Rhizobium/Agrobacterium group</taxon>
        <taxon>Rhizobium</taxon>
    </lineage>
</organism>
<geneLocation type="plasmid" evidence="5">
    <name>prgalie4872d</name>
</geneLocation>